<keyword evidence="2" id="KW-1185">Reference proteome</keyword>
<sequence>MAEPVSSAASAAGLIALGIESTKLIVKYCDGLRGRDNDVDNLRIKAGGLLSTLQLIASLLNQNNAIHPHIAADINSNILANENGIREINDRVAKLSPPTGNMDISDKMRATGKKVLYPFRREGLLDTVRILEGLQMNLHTALLAEGQGINICPMLQFHPVVPDDSPAFKLLREFNYWVEPREFAAETTQLIQGLQRLFDDGESSPYDRTVDGHTLLHYACYFAAEVRSVRGYKELHRFSDPSQVVFDYLVRAGCPVNEGARPGARLPFGLWDPISHISTVLGILIESKAESALIRHLLDHGAIFSDIHLLDHEVAVRFQDELAKHEDAFVLSPIFEIVLARSYVDDLKRLVDHEKGLSRNATAMKKLLSISLAWAEGLRTILEACPDVPYWVKANLLSQAVRSGEWDSARVLIELGAPILARHISQCTSDEIQTLLIDALVNRRRELLSLAVTSLPQHTHNKLGLRHGFLPDLNAAEIFDELEARGVAIDSSLEPFYESSMLEHGCLSTEVMDRLYQAGFRDIELLDGNSAALIPHACGCVLPRPIGNVLARSRWLVEKGGSQSITRGIGRTTTHHGLVLDVIFGFIYSDLNNPHRYPRQHDGSEALRALSQADRQHFREVCGSGCRDCCNCFCSPGGCSALSVALRLLLDTWFQKYINAINLAHHLFIVFLEFLVSQTEQMAGSAITVIRLLTFTDLAITHTCCRTQYLFGTMETKLFDAEDALEIQDEERFMIEKYESLVQELYEEYEASGLPLWDYIQTHWCRRVQRHRRLEVGETNQRALCFFLWQPFAEEVELVEPVELGDDFELHKILEKVKQYMS</sequence>
<dbReference type="InterPro" id="IPR036770">
    <property type="entry name" value="Ankyrin_rpt-contain_sf"/>
</dbReference>
<reference evidence="1 2" key="1">
    <citation type="submission" date="2024-07" db="EMBL/GenBank/DDBJ databases">
        <title>Section-level genome sequencing and comparative genomics of Aspergillus sections Usti and Cavernicolus.</title>
        <authorList>
            <consortium name="Lawrence Berkeley National Laboratory"/>
            <person name="Nybo J.L."/>
            <person name="Vesth T.C."/>
            <person name="Theobald S."/>
            <person name="Frisvad J.C."/>
            <person name="Larsen T.O."/>
            <person name="Kjaerboelling I."/>
            <person name="Rothschild-Mancinelli K."/>
            <person name="Lyhne E.K."/>
            <person name="Kogle M.E."/>
            <person name="Barry K."/>
            <person name="Clum A."/>
            <person name="Na H."/>
            <person name="Ledsgaard L."/>
            <person name="Lin J."/>
            <person name="Lipzen A."/>
            <person name="Kuo A."/>
            <person name="Riley R."/>
            <person name="Mondo S."/>
            <person name="Labutti K."/>
            <person name="Haridas S."/>
            <person name="Pangalinan J."/>
            <person name="Salamov A.A."/>
            <person name="Simmons B.A."/>
            <person name="Magnuson J.K."/>
            <person name="Chen J."/>
            <person name="Drula E."/>
            <person name="Henrissat B."/>
            <person name="Wiebenga A."/>
            <person name="Lubbers R.J."/>
            <person name="Gomes A.C."/>
            <person name="Macurrencykelacurrency M.R."/>
            <person name="Stajich J."/>
            <person name="Grigoriev I.V."/>
            <person name="Mortensen U.H."/>
            <person name="De Vries R.P."/>
            <person name="Baker S.E."/>
            <person name="Andersen M.R."/>
        </authorList>
    </citation>
    <scope>NUCLEOTIDE SEQUENCE [LARGE SCALE GENOMIC DNA]</scope>
    <source>
        <strain evidence="1 2">CBS 449.75</strain>
    </source>
</reference>
<accession>A0ABR4LWF7</accession>
<protein>
    <recommendedName>
        <fullName evidence="3">Ankyrin</fullName>
    </recommendedName>
</protein>
<gene>
    <name evidence="1" type="ORF">BJX67DRAFT_380661</name>
</gene>
<evidence type="ECO:0000313" key="1">
    <source>
        <dbReference type="EMBL" id="KAL2867718.1"/>
    </source>
</evidence>
<organism evidence="1 2">
    <name type="scientific">Aspergillus lucknowensis</name>
    <dbReference type="NCBI Taxonomy" id="176173"/>
    <lineage>
        <taxon>Eukaryota</taxon>
        <taxon>Fungi</taxon>
        <taxon>Dikarya</taxon>
        <taxon>Ascomycota</taxon>
        <taxon>Pezizomycotina</taxon>
        <taxon>Eurotiomycetes</taxon>
        <taxon>Eurotiomycetidae</taxon>
        <taxon>Eurotiales</taxon>
        <taxon>Aspergillaceae</taxon>
        <taxon>Aspergillus</taxon>
        <taxon>Aspergillus subgen. Nidulantes</taxon>
    </lineage>
</organism>
<dbReference type="GeneID" id="98147903"/>
<dbReference type="Gene3D" id="1.25.40.20">
    <property type="entry name" value="Ankyrin repeat-containing domain"/>
    <property type="match status" value="1"/>
</dbReference>
<comment type="caution">
    <text evidence="1">The sequence shown here is derived from an EMBL/GenBank/DDBJ whole genome shotgun (WGS) entry which is preliminary data.</text>
</comment>
<dbReference type="EMBL" id="JBFXLQ010000017">
    <property type="protein sequence ID" value="KAL2867718.1"/>
    <property type="molecule type" value="Genomic_DNA"/>
</dbReference>
<dbReference type="RefSeq" id="XP_070886697.1">
    <property type="nucleotide sequence ID" value="XM_071032831.1"/>
</dbReference>
<dbReference type="Proteomes" id="UP001610432">
    <property type="component" value="Unassembled WGS sequence"/>
</dbReference>
<name>A0ABR4LWF7_9EURO</name>
<proteinExistence type="predicted"/>
<evidence type="ECO:0000313" key="2">
    <source>
        <dbReference type="Proteomes" id="UP001610432"/>
    </source>
</evidence>
<evidence type="ECO:0008006" key="3">
    <source>
        <dbReference type="Google" id="ProtNLM"/>
    </source>
</evidence>